<reference evidence="2" key="2">
    <citation type="journal article" date="2024" name="Plant">
        <title>Genomic evolution and insights into agronomic trait innovations of Sesamum species.</title>
        <authorList>
            <person name="Miao H."/>
            <person name="Wang L."/>
            <person name="Qu L."/>
            <person name="Liu H."/>
            <person name="Sun Y."/>
            <person name="Le M."/>
            <person name="Wang Q."/>
            <person name="Wei S."/>
            <person name="Zheng Y."/>
            <person name="Lin W."/>
            <person name="Duan Y."/>
            <person name="Cao H."/>
            <person name="Xiong S."/>
            <person name="Wang X."/>
            <person name="Wei L."/>
            <person name="Li C."/>
            <person name="Ma Q."/>
            <person name="Ju M."/>
            <person name="Zhao R."/>
            <person name="Li G."/>
            <person name="Mu C."/>
            <person name="Tian Q."/>
            <person name="Mei H."/>
            <person name="Zhang T."/>
            <person name="Gao T."/>
            <person name="Zhang H."/>
        </authorList>
    </citation>
    <scope>NUCLEOTIDE SEQUENCE</scope>
    <source>
        <strain evidence="2">G01</strain>
    </source>
</reference>
<protein>
    <submittedName>
        <fullName evidence="2">Uncharacterized protein</fullName>
    </submittedName>
</protein>
<feature type="compositionally biased region" description="Basic and acidic residues" evidence="1">
    <location>
        <begin position="1"/>
        <end position="12"/>
    </location>
</feature>
<evidence type="ECO:0000313" key="2">
    <source>
        <dbReference type="EMBL" id="KAL0287818.1"/>
    </source>
</evidence>
<reference evidence="2" key="1">
    <citation type="submission" date="2020-06" db="EMBL/GenBank/DDBJ databases">
        <authorList>
            <person name="Li T."/>
            <person name="Hu X."/>
            <person name="Zhang T."/>
            <person name="Song X."/>
            <person name="Zhang H."/>
            <person name="Dai N."/>
            <person name="Sheng W."/>
            <person name="Hou X."/>
            <person name="Wei L."/>
        </authorList>
    </citation>
    <scope>NUCLEOTIDE SEQUENCE</scope>
    <source>
        <strain evidence="2">G01</strain>
        <tissue evidence="2">Leaf</tissue>
    </source>
</reference>
<organism evidence="2">
    <name type="scientific">Sesamum angustifolium</name>
    <dbReference type="NCBI Taxonomy" id="2727405"/>
    <lineage>
        <taxon>Eukaryota</taxon>
        <taxon>Viridiplantae</taxon>
        <taxon>Streptophyta</taxon>
        <taxon>Embryophyta</taxon>
        <taxon>Tracheophyta</taxon>
        <taxon>Spermatophyta</taxon>
        <taxon>Magnoliopsida</taxon>
        <taxon>eudicotyledons</taxon>
        <taxon>Gunneridae</taxon>
        <taxon>Pentapetalae</taxon>
        <taxon>asterids</taxon>
        <taxon>lamiids</taxon>
        <taxon>Lamiales</taxon>
        <taxon>Pedaliaceae</taxon>
        <taxon>Sesamum</taxon>
    </lineage>
</organism>
<comment type="caution">
    <text evidence="2">The sequence shown here is derived from an EMBL/GenBank/DDBJ whole genome shotgun (WGS) entry which is preliminary data.</text>
</comment>
<feature type="region of interest" description="Disordered" evidence="1">
    <location>
        <begin position="1"/>
        <end position="31"/>
    </location>
</feature>
<dbReference type="AlphaFoldDB" id="A0AAW2J131"/>
<accession>A0AAW2J131</accession>
<name>A0AAW2J131_9LAMI</name>
<proteinExistence type="predicted"/>
<evidence type="ECO:0000256" key="1">
    <source>
        <dbReference type="SAM" id="MobiDB-lite"/>
    </source>
</evidence>
<dbReference type="EMBL" id="JACGWK010001468">
    <property type="protein sequence ID" value="KAL0287818.1"/>
    <property type="molecule type" value="Genomic_DNA"/>
</dbReference>
<sequence>MRKRKSAGEKQRAPITSSGSRPRQSPPQPPLSTVTAASIVFLGSHLRSSSPAIATLLCRPPSGFMIFNYYMGFLEFIGLSPKSTLLLQGNGKKQVKDSVALSMWSGAAVAKTASKLLRQTRVEGLTYKDARVDIDEENNQDGFPNWRFWRALPFEYGDIHSVADTDEVETKLETGSHHNVGLDLRIPIWWLIQMKWKPNLRLEAIRLLALICFGFDRQLEVYNFRSSVS</sequence>
<gene>
    <name evidence="2" type="ORF">Sangu_2674900</name>
</gene>